<dbReference type="OrthoDB" id="5395663at2"/>
<gene>
    <name evidence="3" type="ORF">AZ468_19840</name>
    <name evidence="4" type="ORF">HOO69_24140</name>
</gene>
<dbReference type="Pfam" id="PF07811">
    <property type="entry name" value="TadE"/>
    <property type="match status" value="1"/>
</dbReference>
<evidence type="ECO:0000313" key="6">
    <source>
        <dbReference type="Proteomes" id="UP000501443"/>
    </source>
</evidence>
<feature type="transmembrane region" description="Helical" evidence="1">
    <location>
        <begin position="12"/>
        <end position="32"/>
    </location>
</feature>
<keyword evidence="1" id="KW-0812">Transmembrane</keyword>
<evidence type="ECO:0000256" key="1">
    <source>
        <dbReference type="SAM" id="Phobius"/>
    </source>
</evidence>
<evidence type="ECO:0000313" key="4">
    <source>
        <dbReference type="EMBL" id="QJY39606.1"/>
    </source>
</evidence>
<keyword evidence="1" id="KW-1133">Transmembrane helix</keyword>
<dbReference type="EMBL" id="CP053543">
    <property type="protein sequence ID" value="QJY39606.1"/>
    <property type="molecule type" value="Genomic_DNA"/>
</dbReference>
<name>A0A178J851_9VIBR</name>
<reference evidence="3 5" key="1">
    <citation type="submission" date="2016-03" db="EMBL/GenBank/DDBJ databases">
        <title>Draft genome sequence of the Vibrio tubiashii subs. europaeus.</title>
        <authorList>
            <person name="Spinard E."/>
            <person name="Dubert J."/>
            <person name="Nelson D.R."/>
            <person name="Barja J.L."/>
        </authorList>
    </citation>
    <scope>NUCLEOTIDE SEQUENCE [LARGE SCALE GENOMIC DNA]</scope>
    <source>
        <strain evidence="5">PP-638</strain>
        <strain evidence="3">PP2-638</strain>
    </source>
</reference>
<reference evidence="4 6" key="2">
    <citation type="submission" date="2020-05" db="EMBL/GenBank/DDBJ databases">
        <title>First description outside Europe of the emergent pathogen for shellfish aquaculture Vibrio europaeus.</title>
        <authorList>
            <person name="Dubert J."/>
            <person name="Rojas R."/>
        </authorList>
    </citation>
    <scope>NUCLEOTIDE SEQUENCE [LARGE SCALE GENOMIC DNA]</scope>
    <source>
        <strain evidence="4 6">NPI-1</strain>
    </source>
</reference>
<dbReference type="InterPro" id="IPR012495">
    <property type="entry name" value="TadE-like_dom"/>
</dbReference>
<evidence type="ECO:0000259" key="2">
    <source>
        <dbReference type="Pfam" id="PF07811"/>
    </source>
</evidence>
<accession>A0A178J851</accession>
<dbReference type="EMBL" id="LUAX01000007">
    <property type="protein sequence ID" value="OAM97787.1"/>
    <property type="molecule type" value="Genomic_DNA"/>
</dbReference>
<feature type="domain" description="TadE-like" evidence="2">
    <location>
        <begin position="11"/>
        <end position="52"/>
    </location>
</feature>
<keyword evidence="1" id="KW-0472">Membrane</keyword>
<evidence type="ECO:0000313" key="5">
    <source>
        <dbReference type="Proteomes" id="UP000094761"/>
    </source>
</evidence>
<protein>
    <submittedName>
        <fullName evidence="4">Pilus assembly protein</fullName>
    </submittedName>
</protein>
<sequence length="180" mass="19709">MGMKLKCVQSGFAAVEMTLITPFMLLLIGGIIEVTHFLQANSILIGVTREGANLVSRTSSSTPNEIMTLVSRTTGDLNLSSDGVIYITLVTGQEDDDPYVNEQYIWSDSGLSHSSSVWNGCTSWTNHQCDLETPPPTIASFPVSLEPNESVYVVEVHYQYSPLANLYITSGFVMSDITYL</sequence>
<dbReference type="AlphaFoldDB" id="A0A178J851"/>
<dbReference type="Proteomes" id="UP000094761">
    <property type="component" value="Unassembled WGS sequence"/>
</dbReference>
<organism evidence="3 5">
    <name type="scientific">Vibrio europaeus</name>
    <dbReference type="NCBI Taxonomy" id="300876"/>
    <lineage>
        <taxon>Bacteria</taxon>
        <taxon>Pseudomonadati</taxon>
        <taxon>Pseudomonadota</taxon>
        <taxon>Gammaproteobacteria</taxon>
        <taxon>Vibrionales</taxon>
        <taxon>Vibrionaceae</taxon>
        <taxon>Vibrio</taxon>
        <taxon>Vibrio oreintalis group</taxon>
    </lineage>
</organism>
<dbReference type="Proteomes" id="UP000501443">
    <property type="component" value="Chromosome 2"/>
</dbReference>
<proteinExistence type="predicted"/>
<evidence type="ECO:0000313" key="3">
    <source>
        <dbReference type="EMBL" id="OAM97787.1"/>
    </source>
</evidence>